<dbReference type="Pfam" id="PF18791">
    <property type="entry name" value="Transp_inhibit"/>
    <property type="match status" value="1"/>
</dbReference>
<dbReference type="FunFam" id="3.80.10.10:FF:000029">
    <property type="entry name" value="Transport inhibitor response 1"/>
    <property type="match status" value="1"/>
</dbReference>
<reference evidence="11" key="1">
    <citation type="submission" date="2024-07" db="EMBL/GenBank/DDBJ databases">
        <title>Two chromosome-level genome assemblies of Korean endemic species Abeliophyllum distichum and Forsythia ovata (Oleaceae).</title>
        <authorList>
            <person name="Jang H."/>
        </authorList>
    </citation>
    <scope>NUCLEOTIDE SEQUENCE [LARGE SCALE GENOMIC DNA]</scope>
</reference>
<dbReference type="SUPFAM" id="SSF81383">
    <property type="entry name" value="F-box domain"/>
    <property type="match status" value="1"/>
</dbReference>
<protein>
    <submittedName>
        <fullName evidence="10">Protein TRANSPORT INHIBITOR RESPONSE 1</fullName>
    </submittedName>
</protein>
<dbReference type="EMBL" id="JBFOLK010000003">
    <property type="protein sequence ID" value="KAL2523940.1"/>
    <property type="molecule type" value="Genomic_DNA"/>
</dbReference>
<comment type="subcellular location">
    <subcellularLocation>
        <location evidence="1">Nucleus</location>
    </subcellularLocation>
</comment>
<dbReference type="GO" id="GO:0005634">
    <property type="term" value="C:nucleus"/>
    <property type="evidence" value="ECO:0007669"/>
    <property type="project" value="UniProtKB-SubCell"/>
</dbReference>
<keyword evidence="4" id="KW-0833">Ubl conjugation pathway</keyword>
<dbReference type="InterPro" id="IPR006553">
    <property type="entry name" value="Leu-rich_rpt_Cys-con_subtyp"/>
</dbReference>
<dbReference type="Gene3D" id="3.80.10.10">
    <property type="entry name" value="Ribonuclease Inhibitor"/>
    <property type="match status" value="1"/>
</dbReference>
<feature type="domain" description="COI1 F-box" evidence="8">
    <location>
        <begin position="28"/>
        <end position="65"/>
    </location>
</feature>
<gene>
    <name evidence="10" type="ORF">Adt_08994</name>
</gene>
<proteinExistence type="predicted"/>
<evidence type="ECO:0000256" key="6">
    <source>
        <dbReference type="ARBA" id="ARBA00023294"/>
    </source>
</evidence>
<dbReference type="Pfam" id="PF18511">
    <property type="entry name" value="F-box_5"/>
    <property type="match status" value="1"/>
</dbReference>
<evidence type="ECO:0000259" key="9">
    <source>
        <dbReference type="Pfam" id="PF18791"/>
    </source>
</evidence>
<keyword evidence="11" id="KW-1185">Reference proteome</keyword>
<evidence type="ECO:0000256" key="1">
    <source>
        <dbReference type="ARBA" id="ARBA00004123"/>
    </source>
</evidence>
<dbReference type="Pfam" id="PF13516">
    <property type="entry name" value="LRR_6"/>
    <property type="match status" value="1"/>
</dbReference>
<dbReference type="Gene3D" id="1.20.1280.50">
    <property type="match status" value="1"/>
</dbReference>
<dbReference type="GO" id="GO:0009734">
    <property type="term" value="P:auxin-activated signaling pathway"/>
    <property type="evidence" value="ECO:0007669"/>
    <property type="project" value="UniProtKB-KW"/>
</dbReference>
<feature type="domain" description="Transport inhibitor response 1" evidence="9">
    <location>
        <begin position="85"/>
        <end position="131"/>
    </location>
</feature>
<dbReference type="CDD" id="cd22159">
    <property type="entry name" value="F-box_AtTIR1-like"/>
    <property type="match status" value="1"/>
</dbReference>
<evidence type="ECO:0000259" key="8">
    <source>
        <dbReference type="Pfam" id="PF18511"/>
    </source>
</evidence>
<evidence type="ECO:0000256" key="5">
    <source>
        <dbReference type="ARBA" id="ARBA00023242"/>
    </source>
</evidence>
<evidence type="ECO:0000256" key="2">
    <source>
        <dbReference type="ARBA" id="ARBA00004906"/>
    </source>
</evidence>
<organism evidence="10 11">
    <name type="scientific">Abeliophyllum distichum</name>
    <dbReference type="NCBI Taxonomy" id="126358"/>
    <lineage>
        <taxon>Eukaryota</taxon>
        <taxon>Viridiplantae</taxon>
        <taxon>Streptophyta</taxon>
        <taxon>Embryophyta</taxon>
        <taxon>Tracheophyta</taxon>
        <taxon>Spermatophyta</taxon>
        <taxon>Magnoliopsida</taxon>
        <taxon>eudicotyledons</taxon>
        <taxon>Gunneridae</taxon>
        <taxon>Pentapetalae</taxon>
        <taxon>asterids</taxon>
        <taxon>lamiids</taxon>
        <taxon>Lamiales</taxon>
        <taxon>Oleaceae</taxon>
        <taxon>Forsythieae</taxon>
        <taxon>Abeliophyllum</taxon>
    </lineage>
</organism>
<dbReference type="AlphaFoldDB" id="A0ABD1UH99"/>
<dbReference type="GO" id="GO:0010152">
    <property type="term" value="P:pollen maturation"/>
    <property type="evidence" value="ECO:0007669"/>
    <property type="project" value="UniProtKB-ARBA"/>
</dbReference>
<dbReference type="PANTHER" id="PTHR16134">
    <property type="entry name" value="F-BOX/TPR REPEAT PROTEIN POF3"/>
    <property type="match status" value="1"/>
</dbReference>
<evidence type="ECO:0000313" key="10">
    <source>
        <dbReference type="EMBL" id="KAL2523940.1"/>
    </source>
</evidence>
<dbReference type="GO" id="GO:0010011">
    <property type="term" value="F:auxin binding"/>
    <property type="evidence" value="ECO:0007669"/>
    <property type="project" value="UniProtKB-ARBA"/>
</dbReference>
<dbReference type="InterPro" id="IPR036047">
    <property type="entry name" value="F-box-like_dom_sf"/>
</dbReference>
<keyword evidence="6" id="KW-0927">Auxin signaling pathway</keyword>
<dbReference type="PANTHER" id="PTHR16134:SF148">
    <property type="entry name" value="S-PHASE KINASE-ASSOCIATED PROTEIN 2, ISOFORM A"/>
    <property type="match status" value="1"/>
</dbReference>
<dbReference type="Proteomes" id="UP001604336">
    <property type="component" value="Unassembled WGS sequence"/>
</dbReference>
<evidence type="ECO:0000256" key="4">
    <source>
        <dbReference type="ARBA" id="ARBA00022786"/>
    </source>
</evidence>
<name>A0ABD1UH99_9LAMI</name>
<dbReference type="SUPFAM" id="SSF52047">
    <property type="entry name" value="RNI-like"/>
    <property type="match status" value="1"/>
</dbReference>
<comment type="caution">
    <text evidence="10">The sequence shown here is derived from an EMBL/GenBank/DDBJ whole genome shotgun (WGS) entry which is preliminary data.</text>
</comment>
<dbReference type="FunFam" id="1.20.1280.50:FF:000006">
    <property type="entry name" value="Transport inhibitor response 1"/>
    <property type="match status" value="1"/>
</dbReference>
<dbReference type="InterPro" id="IPR001611">
    <property type="entry name" value="Leu-rich_rpt"/>
</dbReference>
<feature type="compositionally biased region" description="Basic and acidic residues" evidence="7">
    <location>
        <begin position="1"/>
        <end position="10"/>
    </location>
</feature>
<comment type="pathway">
    <text evidence="2">Protein modification; protein ubiquitination.</text>
</comment>
<sequence>MDPKLKKTKDSSSNSANSPDSTHSSFLFPDEVLERVLSLLHSHKDRSSVSLVCKDWYNAERWTRTKLFIGNCYSVSPEIVARRFPRIKSVTLKGKPRFSDFNLVPQYWGADVHSWLVMFAKVYPFLEELRLKRMTLSDESLKFLATSFPGFKALSLLSCDGFSTDGLKAIATHCKNLTELDIQENGIDDFGGGWLSCFSENCSSLEVLNFASLSSDVSFDALEKLVRRCKSLRILKVNKSISLDQLQQLLVQAPQLIELGTGSFQQELTPRQYEDLETAFSNCKNLQTLSGLWEATSLHLPVLYAACASLTFLNLSYATLRSDELAKLVAHSPNLRRLWVLDTVEDKGLETVGSSCPLLEELRVYPADPFELDLHHGVTEAGFLAVSHGCRKLHYVLYFCRQMTNAAVATIVQNCPDFTHFRLCIMNPGEPDYLTNEPMDEAFGAVVKTCTNLQRLAVSGLLTDLTFEYIGRYAKNLETLSVAFAGSSDRGMQCVLQGCPKLRKLEIRDSPFGNAALLSGVEKYETMRSLWMSACNVTMSACRLLAKDMPRLNVEVMRDEGSDDRQADKVYVYRSVAGPRRDAPPFVLTL</sequence>
<keyword evidence="5" id="KW-0539">Nucleus</keyword>
<feature type="region of interest" description="Disordered" evidence="7">
    <location>
        <begin position="1"/>
        <end position="23"/>
    </location>
</feature>
<dbReference type="SMART" id="SM00367">
    <property type="entry name" value="LRR_CC"/>
    <property type="match status" value="6"/>
</dbReference>
<evidence type="ECO:0000256" key="3">
    <source>
        <dbReference type="ARBA" id="ARBA00022473"/>
    </source>
</evidence>
<feature type="compositionally biased region" description="Low complexity" evidence="7">
    <location>
        <begin position="11"/>
        <end position="23"/>
    </location>
</feature>
<dbReference type="InterPro" id="IPR032675">
    <property type="entry name" value="LRR_dom_sf"/>
</dbReference>
<accession>A0ABD1UH99</accession>
<dbReference type="InterPro" id="IPR041567">
    <property type="entry name" value="COI1_F-box"/>
</dbReference>
<evidence type="ECO:0000313" key="11">
    <source>
        <dbReference type="Proteomes" id="UP001604336"/>
    </source>
</evidence>
<dbReference type="InterPro" id="IPR041101">
    <property type="entry name" value="Transp_inhibit"/>
</dbReference>
<evidence type="ECO:0000256" key="7">
    <source>
        <dbReference type="SAM" id="MobiDB-lite"/>
    </source>
</evidence>
<keyword evidence="3" id="KW-0217">Developmental protein</keyword>